<reference evidence="2" key="1">
    <citation type="journal article" date="2009" name="Genome Res.">
        <title>Comparative genomic analyses of the human fungal pathogens Coccidioides and their relatives.</title>
        <authorList>
            <person name="Sharpton T.J."/>
            <person name="Stajich J.E."/>
            <person name="Rounsley S.D."/>
            <person name="Gardner M.J."/>
            <person name="Wortman J.R."/>
            <person name="Jordar V.S."/>
            <person name="Maiti R."/>
            <person name="Kodira C.D."/>
            <person name="Neafsey D.E."/>
            <person name="Zeng Q."/>
            <person name="Hung C.-Y."/>
            <person name="McMahan C."/>
            <person name="Muszewska A."/>
            <person name="Grynberg M."/>
            <person name="Mandel M.A."/>
            <person name="Kellner E.M."/>
            <person name="Barker B.M."/>
            <person name="Galgiani J.N."/>
            <person name="Orbach M.J."/>
            <person name="Kirkland T.N."/>
            <person name="Cole G.T."/>
            <person name="Henn M.R."/>
            <person name="Birren B.W."/>
            <person name="Taylor J.W."/>
        </authorList>
    </citation>
    <scope>NUCLEOTIDE SEQUENCE [LARGE SCALE GENOMIC DNA]</scope>
    <source>
        <strain evidence="2">RS</strain>
    </source>
</reference>
<dbReference type="EMBL" id="GG704911">
    <property type="protein sequence ID" value="KJF60190.1"/>
    <property type="molecule type" value="Genomic_DNA"/>
</dbReference>
<dbReference type="GeneID" id="24163406"/>
<proteinExistence type="predicted"/>
<keyword evidence="2" id="KW-1185">Reference proteome</keyword>
<reference evidence="2" key="2">
    <citation type="journal article" date="2010" name="Genome Res.">
        <title>Population genomic sequencing of Coccidioides fungi reveals recent hybridization and transposon control.</title>
        <authorList>
            <person name="Neafsey D.E."/>
            <person name="Barker B.M."/>
            <person name="Sharpton T.J."/>
            <person name="Stajich J.E."/>
            <person name="Park D.J."/>
            <person name="Whiston E."/>
            <person name="Hung C.-Y."/>
            <person name="McMahan C."/>
            <person name="White J."/>
            <person name="Sykes S."/>
            <person name="Heiman D."/>
            <person name="Young S."/>
            <person name="Zeng Q."/>
            <person name="Abouelleil A."/>
            <person name="Aftuck L."/>
            <person name="Bessette D."/>
            <person name="Brown A."/>
            <person name="FitzGerald M."/>
            <person name="Lui A."/>
            <person name="Macdonald J.P."/>
            <person name="Priest M."/>
            <person name="Orbach M.J."/>
            <person name="Galgiani J.N."/>
            <person name="Kirkland T.N."/>
            <person name="Cole G.T."/>
            <person name="Birren B.W."/>
            <person name="Henn M.R."/>
            <person name="Taylor J.W."/>
            <person name="Rounsley S.D."/>
        </authorList>
    </citation>
    <scope>GENOME REANNOTATION</scope>
    <source>
        <strain evidence="2">RS</strain>
    </source>
</reference>
<evidence type="ECO:0000313" key="2">
    <source>
        <dbReference type="Proteomes" id="UP000001261"/>
    </source>
</evidence>
<dbReference type="KEGG" id="cim:CIMG_10715"/>
<dbReference type="VEuPathDB" id="FungiDB:CIMG_10715"/>
<name>A0A0D8JS80_COCIM</name>
<dbReference type="AlphaFoldDB" id="A0A0D8JS80"/>
<protein>
    <submittedName>
        <fullName evidence="1">Uncharacterized protein</fullName>
    </submittedName>
</protein>
<organism evidence="1 2">
    <name type="scientific">Coccidioides immitis (strain RS)</name>
    <name type="common">Valley fever fungus</name>
    <dbReference type="NCBI Taxonomy" id="246410"/>
    <lineage>
        <taxon>Eukaryota</taxon>
        <taxon>Fungi</taxon>
        <taxon>Dikarya</taxon>
        <taxon>Ascomycota</taxon>
        <taxon>Pezizomycotina</taxon>
        <taxon>Eurotiomycetes</taxon>
        <taxon>Eurotiomycetidae</taxon>
        <taxon>Onygenales</taxon>
        <taxon>Onygenaceae</taxon>
        <taxon>Coccidioides</taxon>
    </lineage>
</organism>
<evidence type="ECO:0000313" key="1">
    <source>
        <dbReference type="EMBL" id="KJF60190.1"/>
    </source>
</evidence>
<accession>A0A0D8JS80</accession>
<dbReference type="RefSeq" id="XP_012214298.1">
    <property type="nucleotide sequence ID" value="XM_012358875.1"/>
</dbReference>
<gene>
    <name evidence="1" type="ORF">CIMG_10715</name>
</gene>
<dbReference type="InParanoid" id="A0A0D8JS80"/>
<dbReference type="Proteomes" id="UP000001261">
    <property type="component" value="Unassembled WGS sequence"/>
</dbReference>
<sequence>MICKARKLLRTRLFVACDGGFINDLHVWTDLLESNNIMRAEVPLLHSGMQEIPDLHRCRRYKT</sequence>